<dbReference type="Proteomes" id="UP000003323">
    <property type="component" value="Unassembled WGS sequence"/>
</dbReference>
<keyword evidence="2 5" id="KW-0378">Hydrolase</keyword>
<feature type="transmembrane region" description="Helical" evidence="3">
    <location>
        <begin position="937"/>
        <end position="959"/>
    </location>
</feature>
<dbReference type="PANTHER" id="PTHR42715">
    <property type="entry name" value="BETA-GLUCOSIDASE"/>
    <property type="match status" value="1"/>
</dbReference>
<dbReference type="InterPro" id="IPR001764">
    <property type="entry name" value="Glyco_hydro_3_N"/>
</dbReference>
<dbReference type="InterPro" id="IPR050288">
    <property type="entry name" value="Cellulose_deg_GH3"/>
</dbReference>
<dbReference type="Gene3D" id="2.60.40.10">
    <property type="entry name" value="Immunoglobulins"/>
    <property type="match status" value="1"/>
</dbReference>
<dbReference type="AlphaFoldDB" id="E0Q523"/>
<dbReference type="GO" id="GO:0005975">
    <property type="term" value="P:carbohydrate metabolic process"/>
    <property type="evidence" value="ECO:0007669"/>
    <property type="project" value="InterPro"/>
</dbReference>
<dbReference type="InterPro" id="IPR013783">
    <property type="entry name" value="Ig-like_fold"/>
</dbReference>
<comment type="caution">
    <text evidence="5">The sequence shown here is derived from an EMBL/GenBank/DDBJ whole genome shotgun (WGS) entry which is preliminary data.</text>
</comment>
<gene>
    <name evidence="5" type="ORF">HMPREF0168_0230</name>
</gene>
<evidence type="ECO:0000259" key="4">
    <source>
        <dbReference type="SMART" id="SM01217"/>
    </source>
</evidence>
<dbReference type="EMBL" id="AEEQ01000004">
    <property type="protein sequence ID" value="EFM42358.1"/>
    <property type="molecule type" value="Genomic_DNA"/>
</dbReference>
<dbReference type="PANTHER" id="PTHR42715:SF10">
    <property type="entry name" value="BETA-GLUCOSIDASE"/>
    <property type="match status" value="1"/>
</dbReference>
<proteinExistence type="inferred from homology"/>
<dbReference type="SUPFAM" id="SSF52279">
    <property type="entry name" value="Beta-D-glucan exohydrolase, C-terminal domain"/>
    <property type="match status" value="1"/>
</dbReference>
<dbReference type="SMART" id="SM01217">
    <property type="entry name" value="Fn3_like"/>
    <property type="match status" value="1"/>
</dbReference>
<dbReference type="HOGENOM" id="CLU_005235_1_1_11"/>
<protein>
    <submittedName>
        <fullName evidence="5">Glycosyl hydrolase family 3 N-terminal domain protein</fullName>
        <ecNumber evidence="5">3.2.1.21</ecNumber>
    </submittedName>
</protein>
<dbReference type="InterPro" id="IPR036881">
    <property type="entry name" value="Glyco_hydro_3_C_sf"/>
</dbReference>
<evidence type="ECO:0000313" key="5">
    <source>
        <dbReference type="EMBL" id="EFM42358.1"/>
    </source>
</evidence>
<evidence type="ECO:0000256" key="1">
    <source>
        <dbReference type="ARBA" id="ARBA00005336"/>
    </source>
</evidence>
<dbReference type="GO" id="GO:0008422">
    <property type="term" value="F:beta-glucosidase activity"/>
    <property type="evidence" value="ECO:0007669"/>
    <property type="project" value="UniProtKB-EC"/>
</dbReference>
<dbReference type="InterPro" id="IPR026891">
    <property type="entry name" value="Fn3-like"/>
</dbReference>
<organism evidence="5 6">
    <name type="scientific">Bifidobacterium dentium ATCC 27679</name>
    <dbReference type="NCBI Taxonomy" id="871562"/>
    <lineage>
        <taxon>Bacteria</taxon>
        <taxon>Bacillati</taxon>
        <taxon>Actinomycetota</taxon>
        <taxon>Actinomycetes</taxon>
        <taxon>Bifidobacteriales</taxon>
        <taxon>Bifidobacteriaceae</taxon>
        <taxon>Bifidobacterium</taxon>
    </lineage>
</organism>
<dbReference type="Pfam" id="PF14310">
    <property type="entry name" value="Fn3-like"/>
    <property type="match status" value="1"/>
</dbReference>
<evidence type="ECO:0000313" key="6">
    <source>
        <dbReference type="Proteomes" id="UP000003323"/>
    </source>
</evidence>
<accession>E0Q523</accession>
<name>E0Q523_9BIFI</name>
<dbReference type="Pfam" id="PF00933">
    <property type="entry name" value="Glyco_hydro_3"/>
    <property type="match status" value="1"/>
</dbReference>
<dbReference type="InterPro" id="IPR017853">
    <property type="entry name" value="GH"/>
</dbReference>
<keyword evidence="3" id="KW-0812">Transmembrane</keyword>
<keyword evidence="5" id="KW-0326">Glycosidase</keyword>
<dbReference type="EC" id="3.2.1.21" evidence="5"/>
<dbReference type="SUPFAM" id="SSF51445">
    <property type="entry name" value="(Trans)glycosidases"/>
    <property type="match status" value="1"/>
</dbReference>
<dbReference type="Gene3D" id="3.20.20.300">
    <property type="entry name" value="Glycoside hydrolase, family 3, N-terminal domain"/>
    <property type="match status" value="1"/>
</dbReference>
<keyword evidence="3" id="KW-1133">Transmembrane helix</keyword>
<keyword evidence="3" id="KW-0472">Membrane</keyword>
<feature type="transmembrane region" description="Helical" evidence="3">
    <location>
        <begin position="21"/>
        <end position="47"/>
    </location>
</feature>
<evidence type="ECO:0000256" key="2">
    <source>
        <dbReference type="ARBA" id="ARBA00022801"/>
    </source>
</evidence>
<dbReference type="Gene3D" id="3.40.50.1700">
    <property type="entry name" value="Glycoside hydrolase family 3 C-terminal domain"/>
    <property type="match status" value="1"/>
</dbReference>
<comment type="similarity">
    <text evidence="1">Belongs to the glycosyl hydrolase 3 family.</text>
</comment>
<feature type="domain" description="Fibronectin type III-like" evidence="4">
    <location>
        <begin position="423"/>
        <end position="501"/>
    </location>
</feature>
<dbReference type="PRINTS" id="PR00133">
    <property type="entry name" value="GLHYDRLASE3"/>
</dbReference>
<evidence type="ECO:0000256" key="3">
    <source>
        <dbReference type="SAM" id="Phobius"/>
    </source>
</evidence>
<sequence>MWDLNIKESTMTRNGKAKRPLPLAASVAMYAIAIILAAATAIGNVYANKYSDLISVYFNQPTSKVVSASNETTEHFTSDYASDDEREQALADMGTTILREGVTLLKNENGTLPLEATSKISVFGQDSVDSVYGGGGAGSIDTSKAQSLMDAFEQAGFDVNPTLTEFYTTGAGKDYRKTSTDAYGKGTFAVNEVPASAYTDDVEKSFASYNDAAIVVIGRSGSESQDLPTDKLASGYTYLQLDDDERAMLKMASDNFDKVVVLLNTQNPMELADLEDDSIDAVMWIGSLGQTGAGGVAEALNGTVNPSGHLPDTYAYDLKSAPSSANFGSYAIVNGTDRFTSSYMAYAEGIYVGYRYYETRYEDVVLGNEARSNYDYTKQVAYPFGYGLSYTDFTWSDYSMKKADGGFDISVKVTNTGKTAGKDVVQLYMQSPYTDYDKANGIEKASVELVGYAKTDTLKAGASETVTVHVDQESMKTYDSAGEGTYIMDAGDYYLAAGTDAHNALNNILAAKGKTTADGMTENGNAALAAKHTVHSQDNTTYAKSAATDEKISNQFDDVDLTTYDNSFTYLSRSDWTGSWPATYADGKWTASQKFLDALTIDTAQSEPEQKPTTDTDNPSYGKLNASMLMDTDYADESWSALIGQMSVKELDQLVRIGGYATKSVSSTQLPATTDKDGPAGISSTLVGGESGMGYPSEIVIAATWNSDLAESFGKAIGEDSLALKVAVWYGPACNIHRNPYGGRAFEYFSEDSYLSGAMCAKVVAGAGSKGVVSTVKHFALNDQETNRMGGAIFANEQTIRQLYLRPFEMSVRDGGATAMMASMNRIGSRWTGGHKGLMTNTLRGEWGFNGFVVTDQASYSVFAYEDLREGLEAGTDLWLNTDAGLWKLPDDDMTDGVIANMQRAAHNISYAISRSNAMNGLSANSKIVKVTPLWRWGVYALDGVVTVGAVALIAIATLQILRRRKRDATVAAETGEPAADDGE</sequence>
<dbReference type="InterPro" id="IPR036962">
    <property type="entry name" value="Glyco_hydro_3_N_sf"/>
</dbReference>
<dbReference type="InterPro" id="IPR002772">
    <property type="entry name" value="Glyco_hydro_3_C"/>
</dbReference>
<reference evidence="5 6" key="1">
    <citation type="submission" date="2010-08" db="EMBL/GenBank/DDBJ databases">
        <authorList>
            <person name="Muzny D."/>
            <person name="Qin X."/>
            <person name="Deng J."/>
            <person name="Jiang H."/>
            <person name="Liu Y."/>
            <person name="Qu J."/>
            <person name="Song X.-Z."/>
            <person name="Zhang L."/>
            <person name="Thornton R."/>
            <person name="Coyle M."/>
            <person name="Francisco L."/>
            <person name="Jackson L."/>
            <person name="Javaid M."/>
            <person name="Korchina V."/>
            <person name="Kovar C."/>
            <person name="Mata R."/>
            <person name="Mathew T."/>
            <person name="Ngo R."/>
            <person name="Nguyen L."/>
            <person name="Nguyen N."/>
            <person name="Okwuonu G."/>
            <person name="Ongeri F."/>
            <person name="Pham C."/>
            <person name="Simmons D."/>
            <person name="Wilczek-Boney K."/>
            <person name="Hale W."/>
            <person name="Jakkamsetti A."/>
            <person name="Pham P."/>
            <person name="Ruth R."/>
            <person name="San Lucas F."/>
            <person name="Warren J."/>
            <person name="Zhang J."/>
            <person name="Zhao Z."/>
            <person name="Zhou C."/>
            <person name="Zhu D."/>
            <person name="Lee S."/>
            <person name="Bess C."/>
            <person name="Blankenburg K."/>
            <person name="Forbes L."/>
            <person name="Fu Q."/>
            <person name="Gubbala S."/>
            <person name="Hirani K."/>
            <person name="Jayaseelan J.C."/>
            <person name="Lara F."/>
            <person name="Munidasa M."/>
            <person name="Palculict T."/>
            <person name="Patil S."/>
            <person name="Pu L.-L."/>
            <person name="Saada N."/>
            <person name="Tang L."/>
            <person name="Weissenberger G."/>
            <person name="Zhu Y."/>
            <person name="Hemphill L."/>
            <person name="Shang Y."/>
            <person name="Youmans B."/>
            <person name="Ayvaz T."/>
            <person name="Ross M."/>
            <person name="Santibanez J."/>
            <person name="Aqrawi P."/>
            <person name="Gross S."/>
            <person name="Joshi V."/>
            <person name="Fowler G."/>
            <person name="Nazareth L."/>
            <person name="Reid J."/>
            <person name="Worley K."/>
            <person name="Petrosino J."/>
            <person name="Highlander S."/>
            <person name="Gibbs R."/>
        </authorList>
    </citation>
    <scope>NUCLEOTIDE SEQUENCE [LARGE SCALE GENOMIC DNA]</scope>
    <source>
        <strain evidence="5 6">ATCC 27679</strain>
    </source>
</reference>
<dbReference type="Pfam" id="PF01915">
    <property type="entry name" value="Glyco_hydro_3_C"/>
    <property type="match status" value="1"/>
</dbReference>